<keyword evidence="2" id="KW-0812">Transmembrane</keyword>
<dbReference type="InterPro" id="IPR051082">
    <property type="entry name" value="Pentapeptide-BTB/POZ_domain"/>
</dbReference>
<proteinExistence type="predicted"/>
<feature type="compositionally biased region" description="Pro residues" evidence="1">
    <location>
        <begin position="28"/>
        <end position="37"/>
    </location>
</feature>
<name>A0A5J5KC71_9ACTN</name>
<dbReference type="Proteomes" id="UP000327011">
    <property type="component" value="Unassembled WGS sequence"/>
</dbReference>
<protein>
    <recommendedName>
        <fullName evidence="5">Pentapeptide repeat-containing protein</fullName>
    </recommendedName>
</protein>
<evidence type="ECO:0008006" key="5">
    <source>
        <dbReference type="Google" id="ProtNLM"/>
    </source>
</evidence>
<gene>
    <name evidence="3" type="ORF">F5972_01715</name>
</gene>
<evidence type="ECO:0000256" key="1">
    <source>
        <dbReference type="SAM" id="MobiDB-lite"/>
    </source>
</evidence>
<comment type="caution">
    <text evidence="3">The sequence shown here is derived from an EMBL/GenBank/DDBJ whole genome shotgun (WGS) entry which is preliminary data.</text>
</comment>
<keyword evidence="2" id="KW-0472">Membrane</keyword>
<feature type="region of interest" description="Disordered" evidence="1">
    <location>
        <begin position="1"/>
        <end position="51"/>
    </location>
</feature>
<keyword evidence="4" id="KW-1185">Reference proteome</keyword>
<keyword evidence="2" id="KW-1133">Transmembrane helix</keyword>
<evidence type="ECO:0000313" key="4">
    <source>
        <dbReference type="Proteomes" id="UP000327011"/>
    </source>
</evidence>
<accession>A0A5J5KC71</accession>
<dbReference type="Gene3D" id="2.160.20.80">
    <property type="entry name" value="E3 ubiquitin-protein ligase SopA"/>
    <property type="match status" value="1"/>
</dbReference>
<dbReference type="InterPro" id="IPR001646">
    <property type="entry name" value="5peptide_repeat"/>
</dbReference>
<feature type="transmembrane region" description="Helical" evidence="2">
    <location>
        <begin position="144"/>
        <end position="165"/>
    </location>
</feature>
<dbReference type="Pfam" id="PF00805">
    <property type="entry name" value="Pentapeptide"/>
    <property type="match status" value="2"/>
</dbReference>
<evidence type="ECO:0000256" key="2">
    <source>
        <dbReference type="SAM" id="Phobius"/>
    </source>
</evidence>
<organism evidence="3 4">
    <name type="scientific">Microbispora cellulosiformans</name>
    <dbReference type="NCBI Taxonomy" id="2614688"/>
    <lineage>
        <taxon>Bacteria</taxon>
        <taxon>Bacillati</taxon>
        <taxon>Actinomycetota</taxon>
        <taxon>Actinomycetes</taxon>
        <taxon>Streptosporangiales</taxon>
        <taxon>Streptosporangiaceae</taxon>
        <taxon>Microbispora</taxon>
    </lineage>
</organism>
<dbReference type="SUPFAM" id="SSF141571">
    <property type="entry name" value="Pentapeptide repeat-like"/>
    <property type="match status" value="1"/>
</dbReference>
<dbReference type="PANTHER" id="PTHR14136:SF17">
    <property type="entry name" value="BTB_POZ DOMAIN-CONTAINING PROTEIN KCTD9"/>
    <property type="match status" value="1"/>
</dbReference>
<dbReference type="PANTHER" id="PTHR14136">
    <property type="entry name" value="BTB_POZ DOMAIN-CONTAINING PROTEIN KCTD9"/>
    <property type="match status" value="1"/>
</dbReference>
<evidence type="ECO:0000313" key="3">
    <source>
        <dbReference type="EMBL" id="KAA9381579.1"/>
    </source>
</evidence>
<reference evidence="3 4" key="1">
    <citation type="submission" date="2019-09" db="EMBL/GenBank/DDBJ databases">
        <title>Screening of Novel Bioactive Compounds from Soil-Associated.</title>
        <authorList>
            <person name="Gong X."/>
        </authorList>
    </citation>
    <scope>NUCLEOTIDE SEQUENCE [LARGE SCALE GENOMIC DNA]</scope>
    <source>
        <strain evidence="3 4">Gxj-6</strain>
    </source>
</reference>
<dbReference type="EMBL" id="VYTZ01000001">
    <property type="protein sequence ID" value="KAA9381579.1"/>
    <property type="molecule type" value="Genomic_DNA"/>
</dbReference>
<sequence length="475" mass="49880">MTIRSGPATPDRAAGHDGLEPCPNRPGGHPPDSPARCPPKRCNRGMSRPPRVPPRAVIAVAAVIGVAMAVHARRHAHPALSVALVGPPSAATPESSPSPAEDALVPPQRRLPRALGLLLTVALIGACSAAALELQGPNWARWTFIGLALAVAACLGIAFMIGPLARRLAGETSPLTPVERRQMSVIERVEAVNAARNTLIQAATGLVVIGGVVFTVQGLRYTAESLKTSRQAQLTAEQGQITDRYTKAVEQLGSSKQDVCLGGIYALQRLAADSPRDRETIRNVLAAYVRGHDTCTPQDRKSKPPKQCTAKTFSALAEIPLTRPGADVLAALTIAPALAAGRSEGIPSSAGDGVTDFSQARFPRTYLRGAYLRSANLSDANLSDANLSDANLSDANLSGANLRGANLSDAYLRGADLVKVNLIGAYLRGADLNDAYLNSAYLSGANLRSANLQGVRGMTEKEIRTVATVDAKTRF</sequence>
<dbReference type="AlphaFoldDB" id="A0A5J5KC71"/>
<feature type="transmembrane region" description="Helical" evidence="2">
    <location>
        <begin position="114"/>
        <end position="132"/>
    </location>
</feature>